<organism evidence="1">
    <name type="scientific">Rhizophora mucronata</name>
    <name type="common">Asiatic mangrove</name>
    <dbReference type="NCBI Taxonomy" id="61149"/>
    <lineage>
        <taxon>Eukaryota</taxon>
        <taxon>Viridiplantae</taxon>
        <taxon>Streptophyta</taxon>
        <taxon>Embryophyta</taxon>
        <taxon>Tracheophyta</taxon>
        <taxon>Spermatophyta</taxon>
        <taxon>Magnoliopsida</taxon>
        <taxon>eudicotyledons</taxon>
        <taxon>Gunneridae</taxon>
        <taxon>Pentapetalae</taxon>
        <taxon>rosids</taxon>
        <taxon>fabids</taxon>
        <taxon>Malpighiales</taxon>
        <taxon>Rhizophoraceae</taxon>
        <taxon>Rhizophora</taxon>
    </lineage>
</organism>
<name>A0A2P2N9P4_RHIMU</name>
<reference evidence="1" key="1">
    <citation type="submission" date="2018-02" db="EMBL/GenBank/DDBJ databases">
        <title>Rhizophora mucronata_Transcriptome.</title>
        <authorList>
            <person name="Meera S.P."/>
            <person name="Sreeshan A."/>
            <person name="Augustine A."/>
        </authorList>
    </citation>
    <scope>NUCLEOTIDE SEQUENCE</scope>
    <source>
        <tissue evidence="1">Leaf</tissue>
    </source>
</reference>
<proteinExistence type="predicted"/>
<accession>A0A2P2N9P4</accession>
<dbReference type="EMBL" id="GGEC01058708">
    <property type="protein sequence ID" value="MBX39192.1"/>
    <property type="molecule type" value="Transcribed_RNA"/>
</dbReference>
<sequence length="46" mass="5314">MDTICILSACDLPLLCCYHSLCSCIHLYLNFLTDLHKSRCQFYLVS</sequence>
<evidence type="ECO:0000313" key="1">
    <source>
        <dbReference type="EMBL" id="MBX39192.1"/>
    </source>
</evidence>
<dbReference type="AlphaFoldDB" id="A0A2P2N9P4"/>
<protein>
    <submittedName>
        <fullName evidence="1">Uncharacterized protein</fullName>
    </submittedName>
</protein>